<evidence type="ECO:0000313" key="2">
    <source>
        <dbReference type="EMBL" id="GAF68494.1"/>
    </source>
</evidence>
<reference evidence="2" key="1">
    <citation type="journal article" date="2014" name="Front. Microbiol.">
        <title>High frequency of phylogenetically diverse reductive dehalogenase-homologous genes in deep subseafloor sedimentary metagenomes.</title>
        <authorList>
            <person name="Kawai M."/>
            <person name="Futagami T."/>
            <person name="Toyoda A."/>
            <person name="Takaki Y."/>
            <person name="Nishi S."/>
            <person name="Hori S."/>
            <person name="Arai W."/>
            <person name="Tsubouchi T."/>
            <person name="Morono Y."/>
            <person name="Uchiyama I."/>
            <person name="Ito T."/>
            <person name="Fujiyama A."/>
            <person name="Inagaki F."/>
            <person name="Takami H."/>
        </authorList>
    </citation>
    <scope>NUCLEOTIDE SEQUENCE</scope>
    <source>
        <strain evidence="2">Expedition CK06-06</strain>
    </source>
</reference>
<sequence length="77" mass="8725">METNTPLEGKLKMLNINYEAARNELDAFKKAMHDDIRSEATQTSGRVRQRYFKPKNTGNSNHSTGTNSLRSRPQPSS</sequence>
<proteinExistence type="predicted"/>
<name>X0RI47_9ZZZZ</name>
<dbReference type="AlphaFoldDB" id="X0RI47"/>
<feature type="region of interest" description="Disordered" evidence="1">
    <location>
        <begin position="37"/>
        <end position="77"/>
    </location>
</feature>
<feature type="non-terminal residue" evidence="2">
    <location>
        <position position="77"/>
    </location>
</feature>
<dbReference type="EMBL" id="BARS01003791">
    <property type="protein sequence ID" value="GAF68494.1"/>
    <property type="molecule type" value="Genomic_DNA"/>
</dbReference>
<accession>X0RI47</accession>
<protein>
    <submittedName>
        <fullName evidence="2">Uncharacterized protein</fullName>
    </submittedName>
</protein>
<comment type="caution">
    <text evidence="2">The sequence shown here is derived from an EMBL/GenBank/DDBJ whole genome shotgun (WGS) entry which is preliminary data.</text>
</comment>
<evidence type="ECO:0000256" key="1">
    <source>
        <dbReference type="SAM" id="MobiDB-lite"/>
    </source>
</evidence>
<organism evidence="2">
    <name type="scientific">marine sediment metagenome</name>
    <dbReference type="NCBI Taxonomy" id="412755"/>
    <lineage>
        <taxon>unclassified sequences</taxon>
        <taxon>metagenomes</taxon>
        <taxon>ecological metagenomes</taxon>
    </lineage>
</organism>
<gene>
    <name evidence="2" type="ORF">S01H1_07349</name>
</gene>
<feature type="compositionally biased region" description="Low complexity" evidence="1">
    <location>
        <begin position="56"/>
        <end position="68"/>
    </location>
</feature>